<gene>
    <name evidence="1" type="ORF">CS063_09915</name>
</gene>
<evidence type="ECO:0000313" key="1">
    <source>
        <dbReference type="EMBL" id="PHV70608.1"/>
    </source>
</evidence>
<accession>A0AC61DC51</accession>
<dbReference type="EMBL" id="PEDL01000009">
    <property type="protein sequence ID" value="PHV70608.1"/>
    <property type="molecule type" value="Genomic_DNA"/>
</dbReference>
<dbReference type="Proteomes" id="UP000224460">
    <property type="component" value="Unassembled WGS sequence"/>
</dbReference>
<evidence type="ECO:0000313" key="2">
    <source>
        <dbReference type="Proteomes" id="UP000224460"/>
    </source>
</evidence>
<name>A0AC61DC51_9FIRM</name>
<keyword evidence="2" id="KW-1185">Reference proteome</keyword>
<proteinExistence type="predicted"/>
<comment type="caution">
    <text evidence="1">The sequence shown here is derived from an EMBL/GenBank/DDBJ whole genome shotgun (WGS) entry which is preliminary data.</text>
</comment>
<reference evidence="1" key="1">
    <citation type="submission" date="2017-10" db="EMBL/GenBank/DDBJ databases">
        <title>Genome sequence of cellulolytic Lachnospiraceae bacterium XHS1971 isolated from hotspring sediment.</title>
        <authorList>
            <person name="Vasudevan G."/>
            <person name="Joshi A.J."/>
            <person name="Hivarkar S."/>
            <person name="Lanjekar V.B."/>
            <person name="Dhakephalkar P.K."/>
            <person name="Dagar S."/>
        </authorList>
    </citation>
    <scope>NUCLEOTIDE SEQUENCE</scope>
    <source>
        <strain evidence="1">XHS1971</strain>
    </source>
</reference>
<protein>
    <submittedName>
        <fullName evidence="1">Uncharacterized protein</fullName>
    </submittedName>
</protein>
<organism evidence="1 2">
    <name type="scientific">Sporanaerobium hydrogeniformans</name>
    <dbReference type="NCBI Taxonomy" id="3072179"/>
    <lineage>
        <taxon>Bacteria</taxon>
        <taxon>Bacillati</taxon>
        <taxon>Bacillota</taxon>
        <taxon>Clostridia</taxon>
        <taxon>Lachnospirales</taxon>
        <taxon>Lachnospiraceae</taxon>
        <taxon>Sporanaerobium</taxon>
    </lineage>
</organism>
<sequence length="164" mass="18957">MPNFYDLNPHHKPNTSSTSPSISLELNTSLTNENFYKYLEAYLQLPSEETQNVLGAYLNKMSYLIAIIPDTASHNNTLTLTLGDEFQLLICYNENREVFLPIFTDDKALKDWYKAPIHTLTVPAEWLWRFILRSKNYAGIIINPDTISWSINLEQIQSLLDDIK</sequence>